<organism evidence="2 3">
    <name type="scientific">Besnoitia besnoiti</name>
    <name type="common">Apicomplexan protozoan</name>
    <dbReference type="NCBI Taxonomy" id="94643"/>
    <lineage>
        <taxon>Eukaryota</taxon>
        <taxon>Sar</taxon>
        <taxon>Alveolata</taxon>
        <taxon>Apicomplexa</taxon>
        <taxon>Conoidasida</taxon>
        <taxon>Coccidia</taxon>
        <taxon>Eucoccidiorida</taxon>
        <taxon>Eimeriorina</taxon>
        <taxon>Sarcocystidae</taxon>
        <taxon>Besnoitia</taxon>
    </lineage>
</organism>
<sequence>MRRTERKRTDLSGISTSAGRVTSQEIDNISQDTNASSAVRSPSFARTRILGHAATGFEGQLLVAPAHTLERHGMGGAGPPTIAALADMHPHADRACPQHATGVALSAGRRQFTCLGAQEGSIPAPRTYQRPAVPRRRPLPPHGSAPSALCGGGAVAAGAKQRAVSSTGHSGCSIARSDCVSGLAVLLPARRRDLGSDLPTRAADDDSPASLASTQKPPSLRAPLKRLSSPSRSLASQKRDSPPRLPDCGEQDRPPRGPQQRTRHGGTRVSTKKNKEPEVKGVDGGGGEGRGDVTDGAGACLAGFPAGELREGTSPTCPGVGGLSAAPKLPVDVCEPAAGSVVQKTIHCLFSEHSGDAARPLSLSTLVQLAPEGLTDDTRCGVAGAGRGTEETDRGELRSEVQRGEGEYTSGEAAEQFQCVEASRENLKMKLLRVGRKVLPPWPEARERVGSLGHAAEEKTQRGSDRGAASLQAHPTPSAVEADEGAATLPDVSENSQGGLPGPHEAAKEHESGDSAEADSCCAADGGKPVEDNVLLHGDVVNLRVAESTPANSGSDARDEEETANLGAKNWTLRESPGASLATANVSERGPTRGEKQASCTEWRNGGDRETPGAGQRQEGDFPSEGRKASPRSLEPSPSRQKRRSPRAPVSATPMETDSTNKVSAGSAAESVSQAAGGTREGEGSSSGERVQGLEEGGRVRKRRRLN</sequence>
<reference evidence="2 3" key="1">
    <citation type="submission" date="2017-09" db="EMBL/GenBank/DDBJ databases">
        <title>Genome sequencing of Besnoitia besnoiti strain Bb-Ger1.</title>
        <authorList>
            <person name="Schares G."/>
            <person name="Venepally P."/>
            <person name="Lorenzi H.A."/>
        </authorList>
    </citation>
    <scope>NUCLEOTIDE SEQUENCE [LARGE SCALE GENOMIC DNA]</scope>
    <source>
        <strain evidence="2 3">Bb-Ger1</strain>
    </source>
</reference>
<accession>A0A2A9M6Q8</accession>
<dbReference type="Proteomes" id="UP000224006">
    <property type="component" value="Chromosome XIII"/>
</dbReference>
<dbReference type="GeneID" id="40308026"/>
<comment type="caution">
    <text evidence="2">The sequence shown here is derived from an EMBL/GenBank/DDBJ whole genome shotgun (WGS) entry which is preliminary data.</text>
</comment>
<evidence type="ECO:0000256" key="1">
    <source>
        <dbReference type="SAM" id="MobiDB-lite"/>
    </source>
</evidence>
<dbReference type="EMBL" id="NWUJ01000016">
    <property type="protein sequence ID" value="PFH31100.1"/>
    <property type="molecule type" value="Genomic_DNA"/>
</dbReference>
<feature type="region of interest" description="Disordered" evidence="1">
    <location>
        <begin position="1"/>
        <end position="41"/>
    </location>
</feature>
<dbReference type="KEGG" id="bbes:BESB_029740"/>
<keyword evidence="3" id="KW-1185">Reference proteome</keyword>
<dbReference type="VEuPathDB" id="ToxoDB:BESB_029740"/>
<feature type="region of interest" description="Disordered" evidence="1">
    <location>
        <begin position="375"/>
        <end position="411"/>
    </location>
</feature>
<dbReference type="AlphaFoldDB" id="A0A2A9M6Q8"/>
<name>A0A2A9M6Q8_BESBE</name>
<feature type="compositionally biased region" description="Basic and acidic residues" evidence="1">
    <location>
        <begin position="388"/>
        <end position="406"/>
    </location>
</feature>
<protein>
    <submittedName>
        <fullName evidence="2">Uncharacterized protein</fullName>
    </submittedName>
</protein>
<feature type="compositionally biased region" description="Low complexity" evidence="1">
    <location>
        <begin position="518"/>
        <end position="527"/>
    </location>
</feature>
<feature type="compositionally biased region" description="Low complexity" evidence="1">
    <location>
        <begin position="208"/>
        <end position="236"/>
    </location>
</feature>
<feature type="region of interest" description="Disordered" evidence="1">
    <location>
        <begin position="123"/>
        <end position="147"/>
    </location>
</feature>
<feature type="compositionally biased region" description="Basic residues" evidence="1">
    <location>
        <begin position="261"/>
        <end position="272"/>
    </location>
</feature>
<feature type="compositionally biased region" description="Polar residues" evidence="1">
    <location>
        <begin position="654"/>
        <end position="676"/>
    </location>
</feature>
<feature type="region of interest" description="Disordered" evidence="1">
    <location>
        <begin position="195"/>
        <end position="291"/>
    </location>
</feature>
<feature type="region of interest" description="Disordered" evidence="1">
    <location>
        <begin position="545"/>
        <end position="707"/>
    </location>
</feature>
<feature type="region of interest" description="Disordered" evidence="1">
    <location>
        <begin position="449"/>
        <end position="533"/>
    </location>
</feature>
<proteinExistence type="predicted"/>
<gene>
    <name evidence="2" type="ORF">BESB_029740</name>
</gene>
<evidence type="ECO:0000313" key="2">
    <source>
        <dbReference type="EMBL" id="PFH31100.1"/>
    </source>
</evidence>
<evidence type="ECO:0000313" key="3">
    <source>
        <dbReference type="Proteomes" id="UP000224006"/>
    </source>
</evidence>
<feature type="compositionally biased region" description="Basic and acidic residues" evidence="1">
    <location>
        <begin position="618"/>
        <end position="628"/>
    </location>
</feature>
<feature type="compositionally biased region" description="Polar residues" evidence="1">
    <location>
        <begin position="12"/>
        <end position="40"/>
    </location>
</feature>
<dbReference type="RefSeq" id="XP_029215109.1">
    <property type="nucleotide sequence ID" value="XM_029361642.1"/>
</dbReference>
<feature type="compositionally biased region" description="Basic and acidic residues" evidence="1">
    <location>
        <begin position="449"/>
        <end position="465"/>
    </location>
</feature>